<sequence>MYRARPSCACASLLSQHVLHSRATRRDHASCDINTNLSRGIDYFEALVSNIPHSRAHLRQLRRMTIPAASSAQEASQTLQRPDRPLRRSLCGLQGCIAHSPAANSVTMKRTPCKLRGIDAPHIRLLAARHVLGRAHGTHQ</sequence>
<dbReference type="EMBL" id="BPQB01000022">
    <property type="protein sequence ID" value="GJE91695.1"/>
    <property type="molecule type" value="Genomic_DNA"/>
</dbReference>
<gene>
    <name evidence="1" type="ORF">PsYK624_078450</name>
</gene>
<dbReference type="Proteomes" id="UP000703269">
    <property type="component" value="Unassembled WGS sequence"/>
</dbReference>
<reference evidence="1 2" key="1">
    <citation type="submission" date="2021-08" db="EMBL/GenBank/DDBJ databases">
        <title>Draft Genome Sequence of Phanerochaete sordida strain YK-624.</title>
        <authorList>
            <person name="Mori T."/>
            <person name="Dohra H."/>
            <person name="Suzuki T."/>
            <person name="Kawagishi H."/>
            <person name="Hirai H."/>
        </authorList>
    </citation>
    <scope>NUCLEOTIDE SEQUENCE [LARGE SCALE GENOMIC DNA]</scope>
    <source>
        <strain evidence="1 2">YK-624</strain>
    </source>
</reference>
<accession>A0A9P3GD82</accession>
<proteinExistence type="predicted"/>
<organism evidence="1 2">
    <name type="scientific">Phanerochaete sordida</name>
    <dbReference type="NCBI Taxonomy" id="48140"/>
    <lineage>
        <taxon>Eukaryota</taxon>
        <taxon>Fungi</taxon>
        <taxon>Dikarya</taxon>
        <taxon>Basidiomycota</taxon>
        <taxon>Agaricomycotina</taxon>
        <taxon>Agaricomycetes</taxon>
        <taxon>Polyporales</taxon>
        <taxon>Phanerochaetaceae</taxon>
        <taxon>Phanerochaete</taxon>
    </lineage>
</organism>
<evidence type="ECO:0000313" key="1">
    <source>
        <dbReference type="EMBL" id="GJE91695.1"/>
    </source>
</evidence>
<dbReference type="AlphaFoldDB" id="A0A9P3GD82"/>
<protein>
    <submittedName>
        <fullName evidence="1">Uncharacterized protein</fullName>
    </submittedName>
</protein>
<keyword evidence="2" id="KW-1185">Reference proteome</keyword>
<name>A0A9P3GD82_9APHY</name>
<comment type="caution">
    <text evidence="1">The sequence shown here is derived from an EMBL/GenBank/DDBJ whole genome shotgun (WGS) entry which is preliminary data.</text>
</comment>
<evidence type="ECO:0000313" key="2">
    <source>
        <dbReference type="Proteomes" id="UP000703269"/>
    </source>
</evidence>